<gene>
    <name evidence="1" type="ORF">SAMN02745202_00070</name>
</gene>
<accession>A0A1T4KIN5</accession>
<dbReference type="Proteomes" id="UP000190065">
    <property type="component" value="Unassembled WGS sequence"/>
</dbReference>
<proteinExistence type="predicted"/>
<name>A0A1T4KIN5_9BACT</name>
<evidence type="ECO:0000313" key="2">
    <source>
        <dbReference type="Proteomes" id="UP000190065"/>
    </source>
</evidence>
<protein>
    <submittedName>
        <fullName evidence="1">Uncharacterized protein</fullName>
    </submittedName>
</protein>
<organism evidence="1 2">
    <name type="scientific">Segatella oulorum</name>
    <dbReference type="NCBI Taxonomy" id="28136"/>
    <lineage>
        <taxon>Bacteria</taxon>
        <taxon>Pseudomonadati</taxon>
        <taxon>Bacteroidota</taxon>
        <taxon>Bacteroidia</taxon>
        <taxon>Bacteroidales</taxon>
        <taxon>Prevotellaceae</taxon>
        <taxon>Segatella</taxon>
    </lineage>
</organism>
<dbReference type="STRING" id="28136.SAMN02745202_00070"/>
<dbReference type="AlphaFoldDB" id="A0A1T4KIN5"/>
<evidence type="ECO:0000313" key="1">
    <source>
        <dbReference type="EMBL" id="SJZ42237.1"/>
    </source>
</evidence>
<dbReference type="EMBL" id="FUXK01000001">
    <property type="protein sequence ID" value="SJZ42237.1"/>
    <property type="molecule type" value="Genomic_DNA"/>
</dbReference>
<reference evidence="1 2" key="1">
    <citation type="submission" date="2017-02" db="EMBL/GenBank/DDBJ databases">
        <authorList>
            <person name="Peterson S.W."/>
        </authorList>
    </citation>
    <scope>NUCLEOTIDE SEQUENCE [LARGE SCALE GENOMIC DNA]</scope>
    <source>
        <strain evidence="1 2">ATCC 43324</strain>
    </source>
</reference>
<sequence>MITHASRHKEPFHCTETTMRFSVMKMRFHSLSHMKTHEKDEELNYKSGCK</sequence>